<dbReference type="EMBL" id="JBBWWQ010000013">
    <property type="protein sequence ID" value="KAK8933580.1"/>
    <property type="molecule type" value="Genomic_DNA"/>
</dbReference>
<evidence type="ECO:0000313" key="1">
    <source>
        <dbReference type="EMBL" id="KAK8933580.1"/>
    </source>
</evidence>
<gene>
    <name evidence="1" type="primary">GRXC6</name>
    <name evidence="1" type="ORF">KSP39_PZI015754</name>
</gene>
<accession>A0AAP0B9B3</accession>
<protein>
    <submittedName>
        <fullName evidence="1">Glutaredoxin-C6</fullName>
    </submittedName>
</protein>
<dbReference type="InterPro" id="IPR036249">
    <property type="entry name" value="Thioredoxin-like_sf"/>
</dbReference>
<dbReference type="Gene3D" id="3.40.30.10">
    <property type="entry name" value="Glutaredoxin"/>
    <property type="match status" value="1"/>
</dbReference>
<dbReference type="AlphaFoldDB" id="A0AAP0B9B3"/>
<sequence length="190" mass="20826">MTIDQKDSPAGRCEYTASGVAFYLLSLAKISVRDSPRTPFHGARCPPATPKRAQLDWQNRGDGAELQSALAAWTGQRVVPNIFIGGNHIGGKAKTLIEDYEEGMKAYFDAWKTWIYLYKQVVPGNPLDDLKLAGNTIGSLVRTSKLKREMGLGVQDRQSFDRTCMIVGNGPVECKSSSPTWIATHGPIPD</sequence>
<keyword evidence="2" id="KW-1185">Reference proteome</keyword>
<organism evidence="1 2">
    <name type="scientific">Platanthera zijinensis</name>
    <dbReference type="NCBI Taxonomy" id="2320716"/>
    <lineage>
        <taxon>Eukaryota</taxon>
        <taxon>Viridiplantae</taxon>
        <taxon>Streptophyta</taxon>
        <taxon>Embryophyta</taxon>
        <taxon>Tracheophyta</taxon>
        <taxon>Spermatophyta</taxon>
        <taxon>Magnoliopsida</taxon>
        <taxon>Liliopsida</taxon>
        <taxon>Asparagales</taxon>
        <taxon>Orchidaceae</taxon>
        <taxon>Orchidoideae</taxon>
        <taxon>Orchideae</taxon>
        <taxon>Orchidinae</taxon>
        <taxon>Platanthera</taxon>
    </lineage>
</organism>
<proteinExistence type="predicted"/>
<reference evidence="1 2" key="1">
    <citation type="journal article" date="2022" name="Nat. Plants">
        <title>Genomes of leafy and leafless Platanthera orchids illuminate the evolution of mycoheterotrophy.</title>
        <authorList>
            <person name="Li M.H."/>
            <person name="Liu K.W."/>
            <person name="Li Z."/>
            <person name="Lu H.C."/>
            <person name="Ye Q.L."/>
            <person name="Zhang D."/>
            <person name="Wang J.Y."/>
            <person name="Li Y.F."/>
            <person name="Zhong Z.M."/>
            <person name="Liu X."/>
            <person name="Yu X."/>
            <person name="Liu D.K."/>
            <person name="Tu X.D."/>
            <person name="Liu B."/>
            <person name="Hao Y."/>
            <person name="Liao X.Y."/>
            <person name="Jiang Y.T."/>
            <person name="Sun W.H."/>
            <person name="Chen J."/>
            <person name="Chen Y.Q."/>
            <person name="Ai Y."/>
            <person name="Zhai J.W."/>
            <person name="Wu S.S."/>
            <person name="Zhou Z."/>
            <person name="Hsiao Y.Y."/>
            <person name="Wu W.L."/>
            <person name="Chen Y.Y."/>
            <person name="Lin Y.F."/>
            <person name="Hsu J.L."/>
            <person name="Li C.Y."/>
            <person name="Wang Z.W."/>
            <person name="Zhao X."/>
            <person name="Zhong W.Y."/>
            <person name="Ma X.K."/>
            <person name="Ma L."/>
            <person name="Huang J."/>
            <person name="Chen G.Z."/>
            <person name="Huang M.Z."/>
            <person name="Huang L."/>
            <person name="Peng D.H."/>
            <person name="Luo Y.B."/>
            <person name="Zou S.Q."/>
            <person name="Chen S.P."/>
            <person name="Lan S."/>
            <person name="Tsai W.C."/>
            <person name="Van de Peer Y."/>
            <person name="Liu Z.J."/>
        </authorList>
    </citation>
    <scope>NUCLEOTIDE SEQUENCE [LARGE SCALE GENOMIC DNA]</scope>
    <source>
        <strain evidence="1">Lor287</strain>
    </source>
</reference>
<name>A0AAP0B9B3_9ASPA</name>
<dbReference type="SUPFAM" id="SSF52833">
    <property type="entry name" value="Thioredoxin-like"/>
    <property type="match status" value="1"/>
</dbReference>
<evidence type="ECO:0000313" key="2">
    <source>
        <dbReference type="Proteomes" id="UP001418222"/>
    </source>
</evidence>
<dbReference type="Proteomes" id="UP001418222">
    <property type="component" value="Unassembled WGS sequence"/>
</dbReference>
<comment type="caution">
    <text evidence="1">The sequence shown here is derived from an EMBL/GenBank/DDBJ whole genome shotgun (WGS) entry which is preliminary data.</text>
</comment>
<dbReference type="PROSITE" id="PS51354">
    <property type="entry name" value="GLUTAREDOXIN_2"/>
    <property type="match status" value="1"/>
</dbReference>